<dbReference type="InterPro" id="IPR025711">
    <property type="entry name" value="PepSY"/>
</dbReference>
<dbReference type="Gene3D" id="3.10.450.40">
    <property type="match status" value="4"/>
</dbReference>
<keyword evidence="4" id="KW-1185">Reference proteome</keyword>
<feature type="domain" description="PepSY" evidence="2">
    <location>
        <begin position="182"/>
        <end position="238"/>
    </location>
</feature>
<feature type="domain" description="PepSY" evidence="2">
    <location>
        <begin position="47"/>
        <end position="105"/>
    </location>
</feature>
<gene>
    <name evidence="3" type="ordered locus">BAMF_3853</name>
</gene>
<accession>A0A9P1NJU3</accession>
<proteinExistence type="predicted"/>
<dbReference type="EMBL" id="FN597644">
    <property type="protein sequence ID" value="CBI44979.1"/>
    <property type="molecule type" value="Genomic_DNA"/>
</dbReference>
<feature type="domain" description="PepSY" evidence="2">
    <location>
        <begin position="115"/>
        <end position="171"/>
    </location>
</feature>
<reference evidence="3 4" key="1">
    <citation type="journal article" date="2011" name="Int. J. Syst. Evol. Microbiol.">
        <title>Relationship of Bacillus amyloliquefaciens clades associated with strains DSM 7T and FZB42T: a proposal for Bacillus amyloliquefaciens subsp. amyloliquefaciens subsp. nov. and Bacillus amyloliquefaciens subsp. plantarum subsp. nov. based on complete genome sequence comparisons.</title>
        <authorList>
            <person name="Borriss R."/>
            <person name="Chen X.H."/>
            <person name="Rueckert C."/>
            <person name="Blom J."/>
            <person name="Becker A."/>
            <person name="Baumgarth B."/>
            <person name="Fan B."/>
            <person name="Pukall R."/>
            <person name="Schumann P."/>
            <person name="Sproer C."/>
            <person name="Junge H."/>
            <person name="Vater J."/>
            <person name="Puhler A."/>
            <person name="Klenk H.P."/>
        </authorList>
    </citation>
    <scope>NUCLEOTIDE SEQUENCE [LARGE SCALE GENOMIC DNA]</scope>
    <source>
        <strain evidence="4">DSM 7</strain>
    </source>
</reference>
<sequence>MGITKVLSGAALGTILSISSLTSAHAAVIHKDSAAQAKVETKQEASVSIAKAKEAALKNCSCKGAVQSAQMKKINGAYVYVVNILDVKGMQHTVNVNCDSGKVVKHQIEKKQQFISKTGAEKIALKNCKGAVKSAELKSENNVMVYVVQVSGQDGKLHTIHINCKNSKIVKHDIKDNQQYMTRTKAESFALSHCKGAVKSAEMKKENGVSVYVVSIFGQDGKLHTLHMDGKSGKVLKEDVQKKQVMIASEKAHSIALSHCSGIVKSSEMKKENGVYMYIVKITAQNHTVQTVKVNAENGTICK</sequence>
<evidence type="ECO:0000313" key="4">
    <source>
        <dbReference type="Proteomes" id="UP000006562"/>
    </source>
</evidence>
<dbReference type="KEGG" id="bao:BAMF_3853"/>
<name>A0A9P1NJU3_BACAS</name>
<feature type="chain" id="PRO_5040217190" description="PepSY domain-containing protein" evidence="1">
    <location>
        <begin position="27"/>
        <end position="303"/>
    </location>
</feature>
<feature type="domain" description="PepSY" evidence="2">
    <location>
        <begin position="247"/>
        <end position="301"/>
    </location>
</feature>
<feature type="signal peptide" evidence="1">
    <location>
        <begin position="1"/>
        <end position="26"/>
    </location>
</feature>
<dbReference type="Pfam" id="PF03413">
    <property type="entry name" value="PepSY"/>
    <property type="match status" value="4"/>
</dbReference>
<protein>
    <recommendedName>
        <fullName evidence="2">PepSY domain-containing protein</fullName>
    </recommendedName>
</protein>
<dbReference type="Proteomes" id="UP000006562">
    <property type="component" value="Chromosome"/>
</dbReference>
<keyword evidence="1" id="KW-0732">Signal</keyword>
<dbReference type="AlphaFoldDB" id="A0A9P1NJU3"/>
<evidence type="ECO:0000259" key="2">
    <source>
        <dbReference type="Pfam" id="PF03413"/>
    </source>
</evidence>
<evidence type="ECO:0000256" key="1">
    <source>
        <dbReference type="SAM" id="SignalP"/>
    </source>
</evidence>
<evidence type="ECO:0000313" key="3">
    <source>
        <dbReference type="EMBL" id="CBI44979.1"/>
    </source>
</evidence>
<organism evidence="3 4">
    <name type="scientific">Bacillus amyloliquefaciens (strain ATCC 23350 / DSM 7 / BCRC 11601 / CCUG 28519 / NBRC 15535 / NRRL B-14393 / F)</name>
    <dbReference type="NCBI Taxonomy" id="692420"/>
    <lineage>
        <taxon>Bacteria</taxon>
        <taxon>Bacillati</taxon>
        <taxon>Bacillota</taxon>
        <taxon>Bacilli</taxon>
        <taxon>Bacillales</taxon>
        <taxon>Bacillaceae</taxon>
        <taxon>Bacillus</taxon>
        <taxon>Bacillus amyloliquefaciens group</taxon>
    </lineage>
</organism>
<reference evidence="4" key="2">
    <citation type="journal article" date="2011" name="J. Biotechnol.">
        <title>Genome sequence of B. amyloliquefaciens type strain DSM7(T) reveals differences to plant-associated B. amyloliquefaciens FZB42.</title>
        <authorList>
            <person name="Ruckert C."/>
            <person name="Blom J."/>
            <person name="Chen X."/>
            <person name="Reva O."/>
            <person name="Borriss R."/>
        </authorList>
    </citation>
    <scope>NUCLEOTIDE SEQUENCE [LARGE SCALE GENOMIC DNA]</scope>
    <source>
        <strain evidence="4">DSM 7</strain>
    </source>
</reference>
<dbReference type="RefSeq" id="WP_013354213.1">
    <property type="nucleotide sequence ID" value="NC_014551.1"/>
</dbReference>